<accession>A0ABS3G1N8</accession>
<dbReference type="InterPro" id="IPR038740">
    <property type="entry name" value="BioF2-like_GNAT_dom"/>
</dbReference>
<dbReference type="InterPro" id="IPR016181">
    <property type="entry name" value="Acyl_CoA_acyltransferase"/>
</dbReference>
<dbReference type="Proteomes" id="UP000664044">
    <property type="component" value="Unassembled WGS sequence"/>
</dbReference>
<comment type="caution">
    <text evidence="2">The sequence shown here is derived from an EMBL/GenBank/DDBJ whole genome shotgun (WGS) entry which is preliminary data.</text>
</comment>
<protein>
    <submittedName>
        <fullName evidence="2">GNAT family N-acetyltransferase</fullName>
    </submittedName>
</protein>
<gene>
    <name evidence="2" type="ORF">J0656_04740</name>
</gene>
<proteinExistence type="predicted"/>
<evidence type="ECO:0000313" key="2">
    <source>
        <dbReference type="EMBL" id="MBO0353315.1"/>
    </source>
</evidence>
<dbReference type="Pfam" id="PF13480">
    <property type="entry name" value="Acetyltransf_6"/>
    <property type="match status" value="1"/>
</dbReference>
<name>A0ABS3G1N8_9FLAO</name>
<feature type="domain" description="BioF2-like acetyltransferase" evidence="1">
    <location>
        <begin position="137"/>
        <end position="256"/>
    </location>
</feature>
<evidence type="ECO:0000259" key="1">
    <source>
        <dbReference type="Pfam" id="PF13480"/>
    </source>
</evidence>
<reference evidence="2 3" key="1">
    <citation type="submission" date="2021-03" db="EMBL/GenBank/DDBJ databases">
        <title>Muricauda lutimaris sp. nov. and Muricauda ruestringensis sp. nov, two marine members of the Flavobacteriaceae isolated from deep sea sediments of Western Pacific.</title>
        <authorList>
            <person name="Zhao S."/>
            <person name="Liu R."/>
        </authorList>
    </citation>
    <scope>NUCLEOTIDE SEQUENCE [LARGE SCALE GENOMIC DNA]</scope>
    <source>
        <strain evidence="2 3">BC31-1-A7</strain>
    </source>
</reference>
<sequence length="398" mass="46733">MPRILNILSNHIDFHELVLLEKKTDKLYRSIRNSFTGNFAYQKALPLKTLSNNGQRPMVLTSVPSYINTELDLGSDIVIKKVKTFPGSLIKLSAYESYEEYLKKNFAQKGRSHFIKSQNLLDECFTVRYKIYYGSIEEEEYQIIFNAFEQMQAKRFEERGMRYHTDPMLSEYRAKTLGLVRSKEACISVIYNGDRPIAISLNYILGKIVHGFTKTFDSAYSKFSLGNIELLNVIKWCFDEGFEVFDFMKGEYSYKSRFADTSYPFLIETIYSKKEALSRVWGHSVFFGLKLFYFVYHATKSIRSINTQKSTDSSKNNIKVQKTLLDSTTVGIDEKRVHFNEIQSQYIQRAICDYCYRRREQMDSLKFYKKRDQIKMISQKEVLIFQVNGPMDTKENRQ</sequence>
<dbReference type="EMBL" id="JAFLNL010000002">
    <property type="protein sequence ID" value="MBO0353315.1"/>
    <property type="molecule type" value="Genomic_DNA"/>
</dbReference>
<dbReference type="Gene3D" id="3.40.630.30">
    <property type="match status" value="1"/>
</dbReference>
<organism evidence="2 3">
    <name type="scientific">Flagellimonas aurea</name>
    <dbReference type="NCBI Taxonomy" id="2915619"/>
    <lineage>
        <taxon>Bacteria</taxon>
        <taxon>Pseudomonadati</taxon>
        <taxon>Bacteroidota</taxon>
        <taxon>Flavobacteriia</taxon>
        <taxon>Flavobacteriales</taxon>
        <taxon>Flavobacteriaceae</taxon>
        <taxon>Flagellimonas</taxon>
    </lineage>
</organism>
<evidence type="ECO:0000313" key="3">
    <source>
        <dbReference type="Proteomes" id="UP000664044"/>
    </source>
</evidence>
<dbReference type="RefSeq" id="WP_207031910.1">
    <property type="nucleotide sequence ID" value="NZ_JAFLNL010000002.1"/>
</dbReference>
<dbReference type="SUPFAM" id="SSF55729">
    <property type="entry name" value="Acyl-CoA N-acyltransferases (Nat)"/>
    <property type="match status" value="1"/>
</dbReference>
<keyword evidence="3" id="KW-1185">Reference proteome</keyword>